<keyword evidence="1" id="KW-0812">Transmembrane</keyword>
<proteinExistence type="predicted"/>
<accession>J3L364</accession>
<feature type="transmembrane region" description="Helical" evidence="1">
    <location>
        <begin position="31"/>
        <end position="55"/>
    </location>
</feature>
<evidence type="ECO:0000313" key="3">
    <source>
        <dbReference type="Proteomes" id="UP000006038"/>
    </source>
</evidence>
<evidence type="ECO:0000256" key="1">
    <source>
        <dbReference type="SAM" id="Phobius"/>
    </source>
</evidence>
<name>J3L364_ORYBR</name>
<keyword evidence="1" id="KW-1133">Transmembrane helix</keyword>
<reference evidence="2" key="2">
    <citation type="submission" date="2013-04" db="UniProtKB">
        <authorList>
            <consortium name="EnsemblPlants"/>
        </authorList>
    </citation>
    <scope>IDENTIFICATION</scope>
</reference>
<dbReference type="Gramene" id="OB01G36700.1">
    <property type="protein sequence ID" value="OB01G36700.1"/>
    <property type="gene ID" value="OB01G36700"/>
</dbReference>
<dbReference type="EnsemblPlants" id="OB01G36700.1">
    <property type="protein sequence ID" value="OB01G36700.1"/>
    <property type="gene ID" value="OB01G36700"/>
</dbReference>
<evidence type="ECO:0000313" key="2">
    <source>
        <dbReference type="EnsemblPlants" id="OB01G36700.1"/>
    </source>
</evidence>
<keyword evidence="1" id="KW-0472">Membrane</keyword>
<dbReference type="HOGENOM" id="CLU_183289_0_0_1"/>
<dbReference type="Proteomes" id="UP000006038">
    <property type="component" value="Chromosome 1"/>
</dbReference>
<keyword evidence="3" id="KW-1185">Reference proteome</keyword>
<dbReference type="STRING" id="4533.J3L364"/>
<reference evidence="2" key="1">
    <citation type="journal article" date="2013" name="Nat. Commun.">
        <title>Whole-genome sequencing of Oryza brachyantha reveals mechanisms underlying Oryza genome evolution.</title>
        <authorList>
            <person name="Chen J."/>
            <person name="Huang Q."/>
            <person name="Gao D."/>
            <person name="Wang J."/>
            <person name="Lang Y."/>
            <person name="Liu T."/>
            <person name="Li B."/>
            <person name="Bai Z."/>
            <person name="Luis Goicoechea J."/>
            <person name="Liang C."/>
            <person name="Chen C."/>
            <person name="Zhang W."/>
            <person name="Sun S."/>
            <person name="Liao Y."/>
            <person name="Zhang X."/>
            <person name="Yang L."/>
            <person name="Song C."/>
            <person name="Wang M."/>
            <person name="Shi J."/>
            <person name="Liu G."/>
            <person name="Liu J."/>
            <person name="Zhou H."/>
            <person name="Zhou W."/>
            <person name="Yu Q."/>
            <person name="An N."/>
            <person name="Chen Y."/>
            <person name="Cai Q."/>
            <person name="Wang B."/>
            <person name="Liu B."/>
            <person name="Min J."/>
            <person name="Huang Y."/>
            <person name="Wu H."/>
            <person name="Li Z."/>
            <person name="Zhang Y."/>
            <person name="Yin Y."/>
            <person name="Song W."/>
            <person name="Jiang J."/>
            <person name="Jackson S.A."/>
            <person name="Wing R.A."/>
            <person name="Wang J."/>
            <person name="Chen M."/>
        </authorList>
    </citation>
    <scope>NUCLEOTIDE SEQUENCE [LARGE SCALE GENOMIC DNA]</scope>
    <source>
        <strain evidence="2">cv. IRGC 101232</strain>
    </source>
</reference>
<protein>
    <submittedName>
        <fullName evidence="2">Uncharacterized protein</fullName>
    </submittedName>
</protein>
<dbReference type="AlphaFoldDB" id="J3L364"/>
<organism evidence="2">
    <name type="scientific">Oryza brachyantha</name>
    <name type="common">malo sina</name>
    <dbReference type="NCBI Taxonomy" id="4533"/>
    <lineage>
        <taxon>Eukaryota</taxon>
        <taxon>Viridiplantae</taxon>
        <taxon>Streptophyta</taxon>
        <taxon>Embryophyta</taxon>
        <taxon>Tracheophyta</taxon>
        <taxon>Spermatophyta</taxon>
        <taxon>Magnoliopsida</taxon>
        <taxon>Liliopsida</taxon>
        <taxon>Poales</taxon>
        <taxon>Poaceae</taxon>
        <taxon>BOP clade</taxon>
        <taxon>Oryzoideae</taxon>
        <taxon>Oryzeae</taxon>
        <taxon>Oryzinae</taxon>
        <taxon>Oryza</taxon>
    </lineage>
</organism>
<sequence>MQTFLVDYFSNIQFNSVTVSFLTLGNLSMKFAAFASLAALLISSSVASSLPYVMLSLMEVIKSRGSWLTRPIFPLIQSSLSFLMLIPSIKTSPDCGS</sequence>